<organism evidence="7 8">
    <name type="scientific">Paenibacillus azoreducens</name>
    <dbReference type="NCBI Taxonomy" id="116718"/>
    <lineage>
        <taxon>Bacteria</taxon>
        <taxon>Bacillati</taxon>
        <taxon>Bacillota</taxon>
        <taxon>Bacilli</taxon>
        <taxon>Bacillales</taxon>
        <taxon>Paenibacillaceae</taxon>
        <taxon>Paenibacillus</taxon>
    </lineage>
</organism>
<dbReference type="GO" id="GO:0022857">
    <property type="term" value="F:transmembrane transporter activity"/>
    <property type="evidence" value="ECO:0007669"/>
    <property type="project" value="InterPro"/>
</dbReference>
<dbReference type="InterPro" id="IPR011701">
    <property type="entry name" value="MFS"/>
</dbReference>
<dbReference type="EMBL" id="BORT01000056">
    <property type="protein sequence ID" value="GIO51542.1"/>
    <property type="molecule type" value="Genomic_DNA"/>
</dbReference>
<keyword evidence="2" id="KW-1003">Cell membrane</keyword>
<evidence type="ECO:0000313" key="7">
    <source>
        <dbReference type="EMBL" id="GIO51542.1"/>
    </source>
</evidence>
<feature type="transmembrane region" description="Helical" evidence="6">
    <location>
        <begin position="255"/>
        <end position="277"/>
    </location>
</feature>
<evidence type="ECO:0000256" key="5">
    <source>
        <dbReference type="ARBA" id="ARBA00023136"/>
    </source>
</evidence>
<dbReference type="GO" id="GO:0005886">
    <property type="term" value="C:plasma membrane"/>
    <property type="evidence" value="ECO:0007669"/>
    <property type="project" value="UniProtKB-SubCell"/>
</dbReference>
<dbReference type="AlphaFoldDB" id="A0A919YHY3"/>
<dbReference type="Proteomes" id="UP000682811">
    <property type="component" value="Unassembled WGS sequence"/>
</dbReference>
<feature type="transmembrane region" description="Helical" evidence="6">
    <location>
        <begin position="284"/>
        <end position="303"/>
    </location>
</feature>
<dbReference type="RefSeq" id="WP_212981517.1">
    <property type="nucleotide sequence ID" value="NZ_AP025343.1"/>
</dbReference>
<feature type="transmembrane region" description="Helical" evidence="6">
    <location>
        <begin position="172"/>
        <end position="192"/>
    </location>
</feature>
<comment type="subcellular location">
    <subcellularLocation>
        <location evidence="1">Cell membrane</location>
        <topology evidence="1">Multi-pass membrane protein</topology>
    </subcellularLocation>
</comment>
<keyword evidence="3 6" id="KW-0812">Transmembrane</keyword>
<keyword evidence="8" id="KW-1185">Reference proteome</keyword>
<name>A0A919YHY3_9BACL</name>
<evidence type="ECO:0000256" key="1">
    <source>
        <dbReference type="ARBA" id="ARBA00004651"/>
    </source>
</evidence>
<comment type="caution">
    <text evidence="7">The sequence shown here is derived from an EMBL/GenBank/DDBJ whole genome shotgun (WGS) entry which is preliminary data.</text>
</comment>
<evidence type="ECO:0000256" key="6">
    <source>
        <dbReference type="SAM" id="Phobius"/>
    </source>
</evidence>
<dbReference type="PANTHER" id="PTHR23513">
    <property type="entry name" value="INTEGRAL MEMBRANE EFFLUX PROTEIN-RELATED"/>
    <property type="match status" value="1"/>
</dbReference>
<dbReference type="InterPro" id="IPR036259">
    <property type="entry name" value="MFS_trans_sf"/>
</dbReference>
<dbReference type="Gene3D" id="1.20.1250.20">
    <property type="entry name" value="MFS general substrate transporter like domains"/>
    <property type="match status" value="1"/>
</dbReference>
<evidence type="ECO:0000313" key="8">
    <source>
        <dbReference type="Proteomes" id="UP000682811"/>
    </source>
</evidence>
<evidence type="ECO:0000256" key="4">
    <source>
        <dbReference type="ARBA" id="ARBA00022989"/>
    </source>
</evidence>
<protein>
    <submittedName>
        <fullName evidence="7">MFS transporter</fullName>
    </submittedName>
</protein>
<feature type="transmembrane region" description="Helical" evidence="6">
    <location>
        <begin position="49"/>
        <end position="69"/>
    </location>
</feature>
<dbReference type="SUPFAM" id="SSF103473">
    <property type="entry name" value="MFS general substrate transporter"/>
    <property type="match status" value="1"/>
</dbReference>
<evidence type="ECO:0000256" key="3">
    <source>
        <dbReference type="ARBA" id="ARBA00022692"/>
    </source>
</evidence>
<sequence length="412" mass="44479">MTGEMATAAKSWNRNLGWLCVDQMRSNLAGTSGTFILSWMLYTLTGSKAAMGGIWLLSLVGQWLVQWIAGPYIDRWKRVTVMKLSETIRGAAFLFVWLMWIAGHKEAYIIWIGSFVSSLHVYDAAAGALIPKLSESDKLVRVNAVLSGSVQLVRVLALPTAGLLTGMLSAEFLLPVMAILFWCVWFPASFINERPQSAGTVRTWKGSFVQGIQVYQSNRILCGLTLLVAVTSFGVFATQAMYIPYVTETLHGGPLASGLFSAAFPFGYVCGSIIAGWLREPGTYLYAVMSAALFAGGLTYIMLGMTTSIHTALVIEAAAGVAMPFWNVYSSTLYYRIVPESVLGQVLSVRSLLTKAMTPVGVMYGTYLASSFGMPALFMSVGVLICTISGAGIFIFGRAAALRQVGSVSAKE</sequence>
<reference evidence="7 8" key="1">
    <citation type="submission" date="2021-03" db="EMBL/GenBank/DDBJ databases">
        <title>Antimicrobial resistance genes in bacteria isolated from Japanese honey, and their potential for conferring macrolide and lincosamide resistance in the American foulbrood pathogen Paenibacillus larvae.</title>
        <authorList>
            <person name="Okamoto M."/>
            <person name="Kumagai M."/>
            <person name="Kanamori H."/>
            <person name="Takamatsu D."/>
        </authorList>
    </citation>
    <scope>NUCLEOTIDE SEQUENCE [LARGE SCALE GENOMIC DNA]</scope>
    <source>
        <strain evidence="7 8">J34TS1</strain>
    </source>
</reference>
<dbReference type="PANTHER" id="PTHR23513:SF6">
    <property type="entry name" value="MAJOR FACILITATOR SUPERFAMILY ASSOCIATED DOMAIN-CONTAINING PROTEIN"/>
    <property type="match status" value="1"/>
</dbReference>
<dbReference type="Pfam" id="PF07690">
    <property type="entry name" value="MFS_1"/>
    <property type="match status" value="1"/>
</dbReference>
<keyword evidence="5 6" id="KW-0472">Membrane</keyword>
<feature type="transmembrane region" description="Helical" evidence="6">
    <location>
        <begin position="220"/>
        <end position="243"/>
    </location>
</feature>
<feature type="transmembrane region" description="Helical" evidence="6">
    <location>
        <begin position="309"/>
        <end position="326"/>
    </location>
</feature>
<evidence type="ECO:0000256" key="2">
    <source>
        <dbReference type="ARBA" id="ARBA00022475"/>
    </source>
</evidence>
<accession>A0A919YHY3</accession>
<keyword evidence="4 6" id="KW-1133">Transmembrane helix</keyword>
<proteinExistence type="predicted"/>
<feature type="transmembrane region" description="Helical" evidence="6">
    <location>
        <begin position="373"/>
        <end position="396"/>
    </location>
</feature>
<gene>
    <name evidence="7" type="ORF">J34TS1_63070</name>
</gene>
<dbReference type="CDD" id="cd06173">
    <property type="entry name" value="MFS_MefA_like"/>
    <property type="match status" value="1"/>
</dbReference>